<evidence type="ECO:0000313" key="11">
    <source>
        <dbReference type="Ensembl" id="ENSUAMP00000024359.1"/>
    </source>
</evidence>
<evidence type="ECO:0000259" key="9">
    <source>
        <dbReference type="Pfam" id="PF04547"/>
    </source>
</evidence>
<evidence type="ECO:0000256" key="8">
    <source>
        <dbReference type="RuleBase" id="RU280814"/>
    </source>
</evidence>
<accession>A0A452RXV8</accession>
<dbReference type="GeneTree" id="ENSGT00940000158551"/>
<organism evidence="11 12">
    <name type="scientific">Ursus americanus</name>
    <name type="common">American black bear</name>
    <name type="synonym">Euarctos americanus</name>
    <dbReference type="NCBI Taxonomy" id="9643"/>
    <lineage>
        <taxon>Eukaryota</taxon>
        <taxon>Metazoa</taxon>
        <taxon>Chordata</taxon>
        <taxon>Craniata</taxon>
        <taxon>Vertebrata</taxon>
        <taxon>Euteleostomi</taxon>
        <taxon>Mammalia</taxon>
        <taxon>Eutheria</taxon>
        <taxon>Laurasiatheria</taxon>
        <taxon>Carnivora</taxon>
        <taxon>Caniformia</taxon>
        <taxon>Ursidae</taxon>
        <taxon>Ursus</taxon>
    </lineage>
</organism>
<evidence type="ECO:0000313" key="12">
    <source>
        <dbReference type="Proteomes" id="UP000291022"/>
    </source>
</evidence>
<dbReference type="InterPro" id="IPR049452">
    <property type="entry name" value="Anoctamin_TM"/>
</dbReference>
<proteinExistence type="inferred from homology"/>
<dbReference type="AlphaFoldDB" id="A0A452RXV8"/>
<keyword evidence="7" id="KW-0325">Glycoprotein</keyword>
<dbReference type="Pfam" id="PF16178">
    <property type="entry name" value="Anoct_dimer"/>
    <property type="match status" value="1"/>
</dbReference>
<dbReference type="Pfam" id="PF04547">
    <property type="entry name" value="Anoctamin"/>
    <property type="match status" value="1"/>
</dbReference>
<keyword evidence="4 8" id="KW-0812">Transmembrane</keyword>
<dbReference type="OMA" id="QILHEYW"/>
<feature type="domain" description="Anoctamin dimerisation" evidence="10">
    <location>
        <begin position="1"/>
        <end position="49"/>
    </location>
</feature>
<evidence type="ECO:0000256" key="6">
    <source>
        <dbReference type="ARBA" id="ARBA00023136"/>
    </source>
</evidence>
<dbReference type="STRING" id="9643.ENSUAMP00000024359"/>
<dbReference type="GO" id="GO:0046983">
    <property type="term" value="F:protein dimerization activity"/>
    <property type="evidence" value="ECO:0007669"/>
    <property type="project" value="InterPro"/>
</dbReference>
<evidence type="ECO:0000256" key="3">
    <source>
        <dbReference type="ARBA" id="ARBA00022475"/>
    </source>
</evidence>
<comment type="subcellular location">
    <subcellularLocation>
        <location evidence="1">Cell membrane</location>
        <topology evidence="1">Multi-pass membrane protein</topology>
    </subcellularLocation>
    <subcellularLocation>
        <location evidence="8">Membrane</location>
        <topology evidence="8">Multi-pass membrane protein</topology>
    </subcellularLocation>
</comment>
<keyword evidence="3" id="KW-1003">Cell membrane</keyword>
<sequence length="158" mass="17790">CGIDQLLAESVFSAAFPLHDGPQAPGLTQRQVLFQFWARWRKWNKYQPLDHVRRYFGEKVALYFAWLGFYTGWLLPAAAVGTLVFLVGCFLVFSDIPTQELCNSKESFEMCPLCLDCPFWLLSSACTLVQVRSRVGQVRKTAPLASGPVPSRTPAPHH</sequence>
<comment type="similarity">
    <text evidence="2 8">Belongs to the anoctamin family.</text>
</comment>
<dbReference type="GO" id="GO:0061588">
    <property type="term" value="P:calcium activated phospholipid scrambling"/>
    <property type="evidence" value="ECO:0007669"/>
    <property type="project" value="TreeGrafter"/>
</dbReference>
<evidence type="ECO:0000256" key="2">
    <source>
        <dbReference type="ARBA" id="ARBA00009671"/>
    </source>
</evidence>
<reference evidence="12" key="1">
    <citation type="submission" date="2016-06" db="EMBL/GenBank/DDBJ databases">
        <title>De novo assembly and RNA-Seq shows season-dependent expression and editing in black bear kidneys.</title>
        <authorList>
            <person name="Korstanje R."/>
            <person name="Srivastava A."/>
            <person name="Sarsani V.K."/>
            <person name="Sheehan S.M."/>
            <person name="Seger R.L."/>
            <person name="Barter M.E."/>
            <person name="Lindqvist C."/>
            <person name="Brody L.C."/>
            <person name="Mullikin J.C."/>
        </authorList>
    </citation>
    <scope>NUCLEOTIDE SEQUENCE [LARGE SCALE GENOMIC DNA]</scope>
</reference>
<feature type="domain" description="Anoctamin transmembrane" evidence="9">
    <location>
        <begin position="52"/>
        <end position="92"/>
    </location>
</feature>
<dbReference type="Ensembl" id="ENSUAMT00000027207.1">
    <property type="protein sequence ID" value="ENSUAMP00000024359.1"/>
    <property type="gene ID" value="ENSUAMG00000019045.1"/>
</dbReference>
<keyword evidence="12" id="KW-1185">Reference proteome</keyword>
<dbReference type="PANTHER" id="PTHR12308:SF22">
    <property type="entry name" value="ANOCTAMIN-7"/>
    <property type="match status" value="1"/>
</dbReference>
<evidence type="ECO:0000256" key="4">
    <source>
        <dbReference type="ARBA" id="ARBA00022692"/>
    </source>
</evidence>
<evidence type="ECO:0000256" key="7">
    <source>
        <dbReference type="ARBA" id="ARBA00023180"/>
    </source>
</evidence>
<reference evidence="11" key="2">
    <citation type="submission" date="2025-08" db="UniProtKB">
        <authorList>
            <consortium name="Ensembl"/>
        </authorList>
    </citation>
    <scope>IDENTIFICATION</scope>
</reference>
<feature type="transmembrane region" description="Helical" evidence="8">
    <location>
        <begin position="60"/>
        <end position="93"/>
    </location>
</feature>
<reference evidence="11" key="3">
    <citation type="submission" date="2025-09" db="UniProtKB">
        <authorList>
            <consortium name="Ensembl"/>
        </authorList>
    </citation>
    <scope>IDENTIFICATION</scope>
</reference>
<evidence type="ECO:0000256" key="5">
    <source>
        <dbReference type="ARBA" id="ARBA00022989"/>
    </source>
</evidence>
<comment type="caution">
    <text evidence="8">Lacks conserved residue(s) required for the propagation of feature annotation.</text>
</comment>
<dbReference type="GO" id="GO:0005886">
    <property type="term" value="C:plasma membrane"/>
    <property type="evidence" value="ECO:0007669"/>
    <property type="project" value="UniProtKB-SubCell"/>
</dbReference>
<keyword evidence="6 8" id="KW-0472">Membrane</keyword>
<dbReference type="PANTHER" id="PTHR12308">
    <property type="entry name" value="ANOCTAMIN"/>
    <property type="match status" value="1"/>
</dbReference>
<evidence type="ECO:0000256" key="1">
    <source>
        <dbReference type="ARBA" id="ARBA00004651"/>
    </source>
</evidence>
<dbReference type="InterPro" id="IPR007632">
    <property type="entry name" value="Anoctamin"/>
</dbReference>
<evidence type="ECO:0000259" key="10">
    <source>
        <dbReference type="Pfam" id="PF16178"/>
    </source>
</evidence>
<dbReference type="InterPro" id="IPR032394">
    <property type="entry name" value="Anoct_dimer"/>
</dbReference>
<name>A0A452RXV8_URSAM</name>
<keyword evidence="5 8" id="KW-1133">Transmembrane helix</keyword>
<dbReference type="GO" id="GO:0005254">
    <property type="term" value="F:chloride channel activity"/>
    <property type="evidence" value="ECO:0007669"/>
    <property type="project" value="TreeGrafter"/>
</dbReference>
<dbReference type="Proteomes" id="UP000291022">
    <property type="component" value="Unassembled WGS sequence"/>
</dbReference>
<protein>
    <recommendedName>
        <fullName evidence="8">Anoctamin</fullName>
    </recommendedName>
</protein>